<dbReference type="InterPro" id="IPR028115">
    <property type="entry name" value="DUF4484"/>
</dbReference>
<dbReference type="PANTHER" id="PTHR28153:SF1">
    <property type="entry name" value="DUF4484 DOMAIN-CONTAINING PROTEIN"/>
    <property type="match status" value="1"/>
</dbReference>
<comment type="caution">
    <text evidence="2">The sequence shown here is derived from an EMBL/GenBank/DDBJ whole genome shotgun (WGS) entry which is preliminary data.</text>
</comment>
<feature type="compositionally biased region" description="Polar residues" evidence="1">
    <location>
        <begin position="436"/>
        <end position="445"/>
    </location>
</feature>
<evidence type="ECO:0000313" key="3">
    <source>
        <dbReference type="Proteomes" id="UP000452235"/>
    </source>
</evidence>
<organism evidence="2 3">
    <name type="scientific">Aspergillus terreus</name>
    <dbReference type="NCBI Taxonomy" id="33178"/>
    <lineage>
        <taxon>Eukaryota</taxon>
        <taxon>Fungi</taxon>
        <taxon>Dikarya</taxon>
        <taxon>Ascomycota</taxon>
        <taxon>Pezizomycotina</taxon>
        <taxon>Eurotiomycetes</taxon>
        <taxon>Eurotiomycetidae</taxon>
        <taxon>Eurotiales</taxon>
        <taxon>Aspergillaceae</taxon>
        <taxon>Aspergillus</taxon>
        <taxon>Aspergillus subgen. Circumdati</taxon>
    </lineage>
</organism>
<dbReference type="InterPro" id="IPR053056">
    <property type="entry name" value="Lipid_Metab_Assoc_Protein"/>
</dbReference>
<gene>
    <name evidence="2" type="ORF">ATEIFO6365_0003082700</name>
</gene>
<accession>A0A5M3YT11</accession>
<dbReference type="PANTHER" id="PTHR28153">
    <property type="entry name" value="PROTEIN, PUTATIVE-RELATED"/>
    <property type="match status" value="1"/>
</dbReference>
<evidence type="ECO:0000313" key="2">
    <source>
        <dbReference type="EMBL" id="GFF14759.1"/>
    </source>
</evidence>
<proteinExistence type="predicted"/>
<feature type="region of interest" description="Disordered" evidence="1">
    <location>
        <begin position="562"/>
        <end position="622"/>
    </location>
</feature>
<dbReference type="EMBL" id="BLJY01000003">
    <property type="protein sequence ID" value="GFF14759.1"/>
    <property type="molecule type" value="Genomic_DNA"/>
</dbReference>
<dbReference type="Pfam" id="PF09804">
    <property type="entry name" value="DENND11"/>
    <property type="match status" value="1"/>
</dbReference>
<sequence>MAPQRPRAIIVDLLELGIERASPQCSHPHCLRCRLYILWGLYPAYFKRVSEMAAGPFRRKPLGLDVPRTSAMESPPAIAALFVIRFDIKAGYVISWKRTFPGVEVEGVVEYKSLPSGLHNVSEDLVYFVHDQYAGISAFVNHPAEEAERNAKMFAIGVLVPLTSGRLGKSWRHAPKLKELAQTYATDMSNNQALSEYWEAYEIRDNDGPNVPPESPLESPLSFRLRAHGERPESLRRSRAFSDAIVLDTPRPALTPFHPASSLPDFLDCFGPLLYPLYRAALLRKRILFMAEAPVQIPCNYVYDLSLIASLPNSLLPLLPSDHIPALRPRPLFNVGIHDIPYLSTFVGVAPGANQDAAWIACSTDSVLSMKSDLFDVLVTLPPPHTRNAAEKVFPEISVLPTPTAKHHTPQAVHLKATQRDARRYVTLRRGLRQSAPESDAQTENSDSDSDTASTYSSSPVVEPISWARLAYSSFIWWASAGEKREGLSEDEEEEHRLEQDTRLLASVDTLPSPPSGSGSRRSMHTGDTSQQQPPEIALVAYFRRLTAQIFVTLSDVIARHDSRNGEDPEEHDGQTHAPYRDEPEDDTEPSVAIGRQTTQEDESSAPLLGRDCPGAESTLCDDDEPVRITTEDMNEMGLDVWSGADRVFVEELVRSWWGRKAYVDSARIRCCGISII</sequence>
<dbReference type="Proteomes" id="UP000452235">
    <property type="component" value="Unassembled WGS sequence"/>
</dbReference>
<feature type="compositionally biased region" description="Basic and acidic residues" evidence="1">
    <location>
        <begin position="562"/>
        <end position="582"/>
    </location>
</feature>
<dbReference type="InterPro" id="IPR018626">
    <property type="entry name" value="LCHN/Anr2"/>
</dbReference>
<dbReference type="GO" id="GO:0005811">
    <property type="term" value="C:lipid droplet"/>
    <property type="evidence" value="ECO:0007669"/>
    <property type="project" value="TreeGrafter"/>
</dbReference>
<name>A0A5M3YT11_ASPTE</name>
<dbReference type="VEuPathDB" id="FungiDB:ATEG_00842"/>
<dbReference type="OrthoDB" id="2152680at2759"/>
<dbReference type="AlphaFoldDB" id="A0A5M3YT11"/>
<evidence type="ECO:0000256" key="1">
    <source>
        <dbReference type="SAM" id="MobiDB-lite"/>
    </source>
</evidence>
<feature type="region of interest" description="Disordered" evidence="1">
    <location>
        <begin position="431"/>
        <end position="458"/>
    </location>
</feature>
<dbReference type="Pfam" id="PF14831">
    <property type="entry name" value="DUF4484"/>
    <property type="match status" value="1"/>
</dbReference>
<feature type="region of interest" description="Disordered" evidence="1">
    <location>
        <begin position="488"/>
        <end position="533"/>
    </location>
</feature>
<reference evidence="2 3" key="1">
    <citation type="submission" date="2020-01" db="EMBL/GenBank/DDBJ databases">
        <title>Aspergillus terreus IFO 6365 whole genome shotgun sequence.</title>
        <authorList>
            <person name="Kanamasa S."/>
            <person name="Takahashi H."/>
        </authorList>
    </citation>
    <scope>NUCLEOTIDE SEQUENCE [LARGE SCALE GENOMIC DNA]</scope>
    <source>
        <strain evidence="2 3">IFO 6365</strain>
    </source>
</reference>
<keyword evidence="3" id="KW-1185">Reference proteome</keyword>
<protein>
    <submittedName>
        <fullName evidence="2">Uncharacterized conserved protein DUF2347</fullName>
    </submittedName>
</protein>